<dbReference type="InParanoid" id="A0A6I9TWC6"/>
<feature type="compositionally biased region" description="Polar residues" evidence="6">
    <location>
        <begin position="935"/>
        <end position="951"/>
    </location>
</feature>
<feature type="region of interest" description="Disordered" evidence="6">
    <location>
        <begin position="1182"/>
        <end position="1225"/>
    </location>
</feature>
<organism evidence="12 13">
    <name type="scientific">Sesamum indicum</name>
    <name type="common">Oriental sesame</name>
    <name type="synonym">Sesamum orientale</name>
    <dbReference type="NCBI Taxonomy" id="4182"/>
    <lineage>
        <taxon>Eukaryota</taxon>
        <taxon>Viridiplantae</taxon>
        <taxon>Streptophyta</taxon>
        <taxon>Embryophyta</taxon>
        <taxon>Tracheophyta</taxon>
        <taxon>Spermatophyta</taxon>
        <taxon>Magnoliopsida</taxon>
        <taxon>eudicotyledons</taxon>
        <taxon>Gunneridae</taxon>
        <taxon>Pentapetalae</taxon>
        <taxon>asterids</taxon>
        <taxon>lamiids</taxon>
        <taxon>Lamiales</taxon>
        <taxon>Pedaliaceae</taxon>
        <taxon>Sesamum</taxon>
    </lineage>
</organism>
<gene>
    <name evidence="13" type="primary">LOC105171109</name>
</gene>
<dbReference type="InterPro" id="IPR036885">
    <property type="entry name" value="SWIB_MDM2_dom_sf"/>
</dbReference>
<dbReference type="InterPro" id="IPR019786">
    <property type="entry name" value="Zinc_finger_PHD-type_CS"/>
</dbReference>
<reference evidence="13" key="1">
    <citation type="submission" date="2025-08" db="UniProtKB">
        <authorList>
            <consortium name="RefSeq"/>
        </authorList>
    </citation>
    <scope>IDENTIFICATION</scope>
</reference>
<evidence type="ECO:0000256" key="4">
    <source>
        <dbReference type="ARBA" id="ARBA00023125"/>
    </source>
</evidence>
<dbReference type="InterPro" id="IPR001965">
    <property type="entry name" value="Znf_PHD"/>
</dbReference>
<dbReference type="SMART" id="SM00444">
    <property type="entry name" value="GYF"/>
    <property type="match status" value="1"/>
</dbReference>
<dbReference type="InterPro" id="IPR036128">
    <property type="entry name" value="Plus3-like_sf"/>
</dbReference>
<name>A0A6I9TWC6_SESIN</name>
<sequence>MENIETLLAAVAQTQGFDDDEPVASTAAEVGLEDSESSPVVRGETSGLQLTGEVSRDARPSAVVDTPPPAQNTAFSAVGHVIGAGERRKRGRPPKGQLAAKPPLPKRNKQEDEEEDVCFICFDGGSLVLCDRKGCPKAYHPACIKRDEAYFKSKAKWTCGWHICSVCRKASHYMCYTCTYSLCKGCRKDADYLCVRGSKGFCSVCMKTIMLIENKDQANNESVQVDFDDKTSWEYLFKVYWVHLKEKLSLTLSELTHAKKSSKDVAAVACKPQLSDVLHTAVDGKVSISYRNTGHLELNKPHVEINLLQSDRLATAVSSIDNHGAKLNRDKVENGQSHSIDTVKQNIDEVADEPSINKATYKPSIEKNEAYPTIVKDSDKPCICTITSSKEPDKPSIDCTTEWASKDVLEFVAHMKNGDTSAISQFDVQTLLFEYIKRHNLQDPRKKSQIICDPRLENLFGKPSVGHTEMLKLLNYHFVIKEDSQKNSLISARFVGSIASDMEVDGNIFDSSTPSNSRKPKTRIRSEERAPQNDLDEYAAIDVHNINLIYLRRNLMEHLIEDKDFNDKVIGSIVRIRISSDDQKPDVYRLVQVLGISKVAEPYIISNRTADVMLEVLNLDNKEVVSMDAISNQEFTKDECRQLRQSIRCGLLKQFTVGEVQKKAMALQPVRIKDLLEAEILRLNHLRDQASEKGRKKELREYIDKLRLLKSPEEHQRRLSEVPEIHADPKMSPDYESEEDARSGEDSTKAEYVRPSYSEFHRNGRKPISPHKKGKEEQSIQMHSRLIEKTNASGSTSSDKHMDEVNSSNLAIGGRKDQAMQRSGLDTNTATVCVGNSPPLNNIETENLWHYRDSNGKIQGPFSMMQLRKWSMTALFPPDMRIWTNHEQYDSLLLTDALNGLFHRTSELSHKPSSGSQEHGASAGPSRTDRDSKQTEAAWSNNARILSDNNTGCMRADESGSSWPRCWDLLKDNNSSADNVQVRNLLPSSSSDTYLALPDRGQESDEVKHASQDGVKSSSGLATSRMTSEHELQNQSNNEDPVGLSSEDKLRLLNINLSSDDMESGPVPAPVSKSFDSSNIAVKVDVLDLSIPTPRTAENQQSVSLNVQNSGFLELLSPTPRTNNEDQGGQATETRQSGVTNFAMQNSGPTWSTAPSLLVGGMQIPEVADEWCGYSVTPAKPSVKEWDSGPVSASSSKPPEVSTENVATSISDSHNLTHASPSHPASNMPNWLAIFDEPIEFDALGEESVSDLLAEVDAMESRGALPSPTSAMKFARELMEDCKDDCFSTVEDFSATHDLRRSDALSSTGEIQLTSQSSVPCKPIEPSPIDAFDFFRRSSVHSSASSEGETNAPAYSGDAGSEFHPAAPNTSQEMVGTTMAPAIGSDIMDPGWGNVHGNINLVTVQGNVNLVLGGPAQGIANLSWGSNPGTAWVNPNINCGAINGSLPWDGQRKYAGERFTSPRERGYQGSDSGFGRGRPPWSRQPYGGGGYSRSLPKGQRVCKFFESGHCKKGAHCDYLHP</sequence>
<dbReference type="Proteomes" id="UP000504604">
    <property type="component" value="Linkage group LG9"/>
</dbReference>
<dbReference type="InterPro" id="IPR000571">
    <property type="entry name" value="Znf_CCCH"/>
</dbReference>
<dbReference type="Gene3D" id="3.30.40.10">
    <property type="entry name" value="Zinc/RING finger domain, C3HC4 (zinc finger)"/>
    <property type="match status" value="1"/>
</dbReference>
<protein>
    <submittedName>
        <fullName evidence="13">Zinc finger CCCH domain-containing protein 44-like isoform X1</fullName>
    </submittedName>
</protein>
<dbReference type="SUPFAM" id="SSF47592">
    <property type="entry name" value="SWIB/MDM2 domain"/>
    <property type="match status" value="1"/>
</dbReference>
<dbReference type="InterPro" id="IPR003169">
    <property type="entry name" value="GYF"/>
</dbReference>
<dbReference type="PANTHER" id="PTHR46695:SF4">
    <property type="entry name" value="ZINC FINGER CCCH DOMAIN-CONTAINING PROTEIN 44"/>
    <property type="match status" value="1"/>
</dbReference>
<feature type="compositionally biased region" description="Basic and acidic residues" evidence="6">
    <location>
        <begin position="1000"/>
        <end position="1011"/>
    </location>
</feature>
<dbReference type="GO" id="GO:0003677">
    <property type="term" value="F:DNA binding"/>
    <property type="evidence" value="ECO:0007669"/>
    <property type="project" value="UniProtKB-KW"/>
</dbReference>
<feature type="compositionally biased region" description="Basic and acidic residues" evidence="6">
    <location>
        <begin position="740"/>
        <end position="752"/>
    </location>
</feature>
<feature type="domain" description="C3H1-type" evidence="8">
    <location>
        <begin position="1496"/>
        <end position="1521"/>
    </location>
</feature>
<feature type="domain" description="GYF" evidence="9">
    <location>
        <begin position="846"/>
        <end position="899"/>
    </location>
</feature>
<dbReference type="SMART" id="SM00249">
    <property type="entry name" value="PHD"/>
    <property type="match status" value="1"/>
</dbReference>
<evidence type="ECO:0000259" key="8">
    <source>
        <dbReference type="PROSITE" id="PS50103"/>
    </source>
</evidence>
<dbReference type="KEGG" id="sind:105171109"/>
<dbReference type="OrthoDB" id="6415790at2759"/>
<dbReference type="Pfam" id="PF02201">
    <property type="entry name" value="SWIB"/>
    <property type="match status" value="1"/>
</dbReference>
<evidence type="ECO:0000259" key="10">
    <source>
        <dbReference type="PROSITE" id="PS51360"/>
    </source>
</evidence>
<evidence type="ECO:0000313" key="12">
    <source>
        <dbReference type="Proteomes" id="UP000504604"/>
    </source>
</evidence>
<feature type="domain" description="DM2" evidence="11">
    <location>
        <begin position="397"/>
        <end position="480"/>
    </location>
</feature>
<dbReference type="CDD" id="cd15568">
    <property type="entry name" value="PHD5_NSD"/>
    <property type="match status" value="1"/>
</dbReference>
<accession>A0A6I9TWC6</accession>
<dbReference type="CDD" id="cd10567">
    <property type="entry name" value="SWIB-MDM2_like"/>
    <property type="match status" value="1"/>
</dbReference>
<dbReference type="GeneID" id="105171109"/>
<feature type="zinc finger region" description="C3H1-type" evidence="5">
    <location>
        <begin position="1496"/>
        <end position="1521"/>
    </location>
</feature>
<feature type="region of interest" description="Disordered" evidence="6">
    <location>
        <begin position="990"/>
        <end position="1045"/>
    </location>
</feature>
<dbReference type="PROSITE" id="PS50829">
    <property type="entry name" value="GYF"/>
    <property type="match status" value="1"/>
</dbReference>
<evidence type="ECO:0000256" key="2">
    <source>
        <dbReference type="ARBA" id="ARBA00022771"/>
    </source>
</evidence>
<dbReference type="InterPro" id="IPR011011">
    <property type="entry name" value="Znf_FYVE_PHD"/>
</dbReference>
<feature type="compositionally biased region" description="Basic residues" evidence="6">
    <location>
        <begin position="763"/>
        <end position="773"/>
    </location>
</feature>
<feature type="region of interest" description="Disordered" evidence="6">
    <location>
        <begin position="509"/>
        <end position="530"/>
    </location>
</feature>
<dbReference type="Pfam" id="PF25980">
    <property type="entry name" value="NERD_plant"/>
    <property type="match status" value="1"/>
</dbReference>
<dbReference type="InterPro" id="IPR019787">
    <property type="entry name" value="Znf_PHD-finger"/>
</dbReference>
<dbReference type="SMART" id="SM00151">
    <property type="entry name" value="SWIB"/>
    <property type="match status" value="1"/>
</dbReference>
<dbReference type="SUPFAM" id="SSF57903">
    <property type="entry name" value="FYVE/PHD zinc finger"/>
    <property type="match status" value="1"/>
</dbReference>
<dbReference type="InterPro" id="IPR013083">
    <property type="entry name" value="Znf_RING/FYVE/PHD"/>
</dbReference>
<dbReference type="SUPFAM" id="SSF90229">
    <property type="entry name" value="CCCH zinc finger"/>
    <property type="match status" value="1"/>
</dbReference>
<evidence type="ECO:0000256" key="1">
    <source>
        <dbReference type="ARBA" id="ARBA00022723"/>
    </source>
</evidence>
<dbReference type="InterPro" id="IPR058668">
    <property type="entry name" value="NERD_dom"/>
</dbReference>
<evidence type="ECO:0000259" key="11">
    <source>
        <dbReference type="PROSITE" id="PS51925"/>
    </source>
</evidence>
<keyword evidence="1 5" id="KW-0479">Metal-binding</keyword>
<evidence type="ECO:0000259" key="7">
    <source>
        <dbReference type="PROSITE" id="PS50016"/>
    </source>
</evidence>
<dbReference type="Pfam" id="PF03126">
    <property type="entry name" value="Plus-3"/>
    <property type="match status" value="1"/>
</dbReference>
<dbReference type="CDD" id="cd00072">
    <property type="entry name" value="GYF"/>
    <property type="match status" value="1"/>
</dbReference>
<dbReference type="PROSITE" id="PS51925">
    <property type="entry name" value="SWIB_MDM2"/>
    <property type="match status" value="1"/>
</dbReference>
<dbReference type="PANTHER" id="PTHR46695">
    <property type="entry name" value="ZINC FINGER CCCH DOMAIN-CONTAINING PROTEIN 44-RELATED"/>
    <property type="match status" value="1"/>
</dbReference>
<dbReference type="RefSeq" id="XP_011090430.1">
    <property type="nucleotide sequence ID" value="XM_011092128.2"/>
</dbReference>
<dbReference type="InterPro" id="IPR019835">
    <property type="entry name" value="SWIB_domain"/>
</dbReference>
<evidence type="ECO:0000313" key="13">
    <source>
        <dbReference type="RefSeq" id="XP_011090430.1"/>
    </source>
</evidence>
<keyword evidence="2 5" id="KW-0863">Zinc-finger</keyword>
<keyword evidence="3 5" id="KW-0862">Zinc</keyword>
<dbReference type="InterPro" id="IPR004343">
    <property type="entry name" value="Plus-3_dom"/>
</dbReference>
<feature type="region of interest" description="Disordered" evidence="6">
    <location>
        <begin position="714"/>
        <end position="781"/>
    </location>
</feature>
<keyword evidence="12" id="KW-1185">Reference proteome</keyword>
<evidence type="ECO:0000256" key="5">
    <source>
        <dbReference type="PROSITE-ProRule" id="PRU00723"/>
    </source>
</evidence>
<dbReference type="Gene3D" id="3.90.70.200">
    <property type="entry name" value="Plus-3 domain"/>
    <property type="match status" value="1"/>
</dbReference>
<feature type="domain" description="Plus3" evidence="10">
    <location>
        <begin position="540"/>
        <end position="672"/>
    </location>
</feature>
<dbReference type="PROSITE" id="PS51360">
    <property type="entry name" value="PLUS3"/>
    <property type="match status" value="1"/>
</dbReference>
<feature type="compositionally biased region" description="Polar residues" evidence="6">
    <location>
        <begin position="1191"/>
        <end position="1225"/>
    </location>
</feature>
<evidence type="ECO:0000256" key="3">
    <source>
        <dbReference type="ARBA" id="ARBA00022833"/>
    </source>
</evidence>
<dbReference type="FunFam" id="3.30.40.10:FF:000303">
    <property type="entry name" value="Zinc finger CCCH domain-containing protein 19"/>
    <property type="match status" value="1"/>
</dbReference>
<dbReference type="InterPro" id="IPR035445">
    <property type="entry name" value="GYF-like_dom_sf"/>
</dbReference>
<dbReference type="SMART" id="SM00719">
    <property type="entry name" value="Plus3"/>
    <property type="match status" value="1"/>
</dbReference>
<dbReference type="Gene3D" id="3.30.1490.40">
    <property type="match status" value="1"/>
</dbReference>
<feature type="region of interest" description="Disordered" evidence="6">
    <location>
        <begin position="28"/>
        <end position="109"/>
    </location>
</feature>
<dbReference type="PROSITE" id="PS01359">
    <property type="entry name" value="ZF_PHD_1"/>
    <property type="match status" value="1"/>
</dbReference>
<dbReference type="PROSITE" id="PS50016">
    <property type="entry name" value="ZF_PHD_2"/>
    <property type="match status" value="1"/>
</dbReference>
<dbReference type="SUPFAM" id="SSF159042">
    <property type="entry name" value="Plus3-like"/>
    <property type="match status" value="1"/>
</dbReference>
<evidence type="ECO:0000256" key="6">
    <source>
        <dbReference type="SAM" id="MobiDB-lite"/>
    </source>
</evidence>
<dbReference type="Pfam" id="PF02213">
    <property type="entry name" value="GYF"/>
    <property type="match status" value="1"/>
</dbReference>
<feature type="compositionally biased region" description="Polar residues" evidence="6">
    <location>
        <begin position="1014"/>
        <end position="1026"/>
    </location>
</feature>
<dbReference type="Gene3D" id="1.10.245.10">
    <property type="entry name" value="SWIB/MDM2 domain"/>
    <property type="match status" value="1"/>
</dbReference>
<feature type="compositionally biased region" description="Basic and acidic residues" evidence="6">
    <location>
        <begin position="714"/>
        <end position="733"/>
    </location>
</feature>
<dbReference type="SUPFAM" id="SSF55277">
    <property type="entry name" value="GYF domain"/>
    <property type="match status" value="1"/>
</dbReference>
<keyword evidence="4" id="KW-0238">DNA-binding</keyword>
<proteinExistence type="predicted"/>
<dbReference type="InterPro" id="IPR036855">
    <property type="entry name" value="Znf_CCCH_sf"/>
</dbReference>
<feature type="region of interest" description="Disordered" evidence="6">
    <location>
        <begin position="1461"/>
        <end position="1492"/>
    </location>
</feature>
<feature type="domain" description="PHD-type" evidence="7">
    <location>
        <begin position="115"/>
        <end position="181"/>
    </location>
</feature>
<dbReference type="InterPro" id="IPR003121">
    <property type="entry name" value="SWIB_MDM2_domain"/>
</dbReference>
<dbReference type="GO" id="GO:0008270">
    <property type="term" value="F:zinc ion binding"/>
    <property type="evidence" value="ECO:0007669"/>
    <property type="project" value="UniProtKB-KW"/>
</dbReference>
<feature type="region of interest" description="Disordered" evidence="6">
    <location>
        <begin position="1342"/>
        <end position="1372"/>
    </location>
</feature>
<evidence type="ECO:0000259" key="9">
    <source>
        <dbReference type="PROSITE" id="PS50829"/>
    </source>
</evidence>
<feature type="region of interest" description="Disordered" evidence="6">
    <location>
        <begin position="906"/>
        <end position="951"/>
    </location>
</feature>
<dbReference type="PROSITE" id="PS50103">
    <property type="entry name" value="ZF_C3H1"/>
    <property type="match status" value="1"/>
</dbReference>